<dbReference type="Pfam" id="PF04463">
    <property type="entry name" value="2-thiour_desulf"/>
    <property type="match status" value="1"/>
</dbReference>
<reference evidence="1 2" key="1">
    <citation type="journal article" date="2016" name="Sci. Rep.">
        <title>Metabolic traits of an uncultured archaeal lineage -MSBL1- from brine pools of the Red Sea.</title>
        <authorList>
            <person name="Mwirichia R."/>
            <person name="Alam I."/>
            <person name="Rashid M."/>
            <person name="Vinu M."/>
            <person name="Ba-Alawi W."/>
            <person name="Anthony Kamau A."/>
            <person name="Kamanda Ngugi D."/>
            <person name="Goker M."/>
            <person name="Klenk H.P."/>
            <person name="Bajic V."/>
            <person name="Stingl U."/>
        </authorList>
    </citation>
    <scope>NUCLEOTIDE SEQUENCE [LARGE SCALE GENOMIC DNA]</scope>
    <source>
        <strain evidence="1">SCGC-AAA259M10</strain>
    </source>
</reference>
<evidence type="ECO:0000313" key="1">
    <source>
        <dbReference type="EMBL" id="KXB00587.1"/>
    </source>
</evidence>
<gene>
    <name evidence="1" type="ORF">AKJ40_01135</name>
</gene>
<dbReference type="Proteomes" id="UP000070341">
    <property type="component" value="Unassembled WGS sequence"/>
</dbReference>
<comment type="caution">
    <text evidence="1">The sequence shown here is derived from an EMBL/GenBank/DDBJ whole genome shotgun (WGS) entry which is preliminary data.</text>
</comment>
<dbReference type="PANTHER" id="PTHR30087">
    <property type="entry name" value="INNER MEMBRANE PROTEIN"/>
    <property type="match status" value="1"/>
</dbReference>
<keyword evidence="2" id="KW-1185">Reference proteome</keyword>
<protein>
    <submittedName>
        <fullName evidence="1">Uncharacterized protein</fullName>
    </submittedName>
</protein>
<accession>A0A133V2B0</accession>
<name>A0A133V2B0_9EURY</name>
<proteinExistence type="predicted"/>
<dbReference type="PANTHER" id="PTHR30087:SF1">
    <property type="entry name" value="HYPOTHETICAL CYTOSOLIC PROTEIN"/>
    <property type="match status" value="1"/>
</dbReference>
<dbReference type="EMBL" id="LHXU01000008">
    <property type="protein sequence ID" value="KXB00587.1"/>
    <property type="molecule type" value="Genomic_DNA"/>
</dbReference>
<sequence length="146" mass="15689">MLIVSACLLGVNCRYDGENSKSERVLKFLKKGNKKFIPVCPEQLGGLPTPRSPSILPDGGEKVLDGEGEVIMRGWGDVSSKFLRGAEETLKLAKIFDVDKAILKSGSPSCGSKKIPKDFQGKSEGIGVTAALIQRNGIEVLSEKEI</sequence>
<dbReference type="InterPro" id="IPR007553">
    <property type="entry name" value="2-thiour_desulf"/>
</dbReference>
<evidence type="ECO:0000313" key="2">
    <source>
        <dbReference type="Proteomes" id="UP000070341"/>
    </source>
</evidence>
<dbReference type="AlphaFoldDB" id="A0A133V2B0"/>
<dbReference type="PATRIC" id="fig|1698270.3.peg.1015"/>
<organism evidence="1 2">
    <name type="scientific">candidate division MSBL1 archaeon SCGC-AAA259M10</name>
    <dbReference type="NCBI Taxonomy" id="1698270"/>
    <lineage>
        <taxon>Archaea</taxon>
        <taxon>Methanobacteriati</taxon>
        <taxon>Methanobacteriota</taxon>
        <taxon>candidate division MSBL1</taxon>
    </lineage>
</organism>